<feature type="compositionally biased region" description="Basic and acidic residues" evidence="1">
    <location>
        <begin position="519"/>
        <end position="531"/>
    </location>
</feature>
<name>A0A7U2I6D5_PHANO</name>
<evidence type="ECO:0000313" key="3">
    <source>
        <dbReference type="Proteomes" id="UP000663193"/>
    </source>
</evidence>
<organism evidence="2 3">
    <name type="scientific">Phaeosphaeria nodorum (strain SN15 / ATCC MYA-4574 / FGSC 10173)</name>
    <name type="common">Glume blotch fungus</name>
    <name type="synonym">Parastagonospora nodorum</name>
    <dbReference type="NCBI Taxonomy" id="321614"/>
    <lineage>
        <taxon>Eukaryota</taxon>
        <taxon>Fungi</taxon>
        <taxon>Dikarya</taxon>
        <taxon>Ascomycota</taxon>
        <taxon>Pezizomycotina</taxon>
        <taxon>Dothideomycetes</taxon>
        <taxon>Pleosporomycetidae</taxon>
        <taxon>Pleosporales</taxon>
        <taxon>Pleosporineae</taxon>
        <taxon>Phaeosphaeriaceae</taxon>
        <taxon>Parastagonospora</taxon>
    </lineage>
</organism>
<feature type="region of interest" description="Disordered" evidence="1">
    <location>
        <begin position="519"/>
        <end position="539"/>
    </location>
</feature>
<proteinExistence type="predicted"/>
<accession>A0A7U2I6D5</accession>
<dbReference type="Proteomes" id="UP000663193">
    <property type="component" value="Chromosome 12"/>
</dbReference>
<dbReference type="KEGG" id="pno:SNOG_12167"/>
<sequence>MAEVLGIINGLTTAGQALERFAHHTRKWKRLSDRLFDIRGGIDVAELALASWKRKFQIEERHRRVYMEVLFGKQGYERISATLGSIALATRVVRGDINRIIGRALLVKKDGRPTGNGYESDIDEELVKHCLRRIQKNTAWSHKFALSVLGKADELESHFKKLDKKVTVLERSSNFYLEREHPDIFAEMKRLGGRRVILKVGDGGTDDLGKHLKNSMAARDDAQLLHKASGKGSRVHIGLAVPQIRDRDFDFLLDLDGKTDEFLLQPIKIRANNDSPRVKSDFTTIVPVLRSNPEFEHYVQPSAASANAFRIKMPSASHLADLEHKDSLATMIKSPDTYLGSQILYQQDQSAIASGIAQGALRLIGSQWMDFLDCSNIRWRRTVGGQWTSMLTSAPGNASTTRTLEQCYTSNRMGRGSRDLRKHIQIFRIGLVLCELALKTPISYVDFDPSSNAVKLFINNDEEIDVVDLAASVERENNVLLGNIVFYCLNVLQDKDKMKDRAIEADYYKEVLKDAKELDGQLQKDRRRGDKSPVSAGGM</sequence>
<dbReference type="OMA" id="VHIFRIG"/>
<keyword evidence="3" id="KW-1185">Reference proteome</keyword>
<dbReference type="AlphaFoldDB" id="A0A7U2I6D5"/>
<evidence type="ECO:0000256" key="1">
    <source>
        <dbReference type="SAM" id="MobiDB-lite"/>
    </source>
</evidence>
<dbReference type="EMBL" id="CP069034">
    <property type="protein sequence ID" value="QRD01522.1"/>
    <property type="molecule type" value="Genomic_DNA"/>
</dbReference>
<evidence type="ECO:0000313" key="2">
    <source>
        <dbReference type="EMBL" id="QRD01522.1"/>
    </source>
</evidence>
<gene>
    <name evidence="2" type="ORF">JI435_121670</name>
</gene>
<dbReference type="RefSeq" id="XP_001802397.1">
    <property type="nucleotide sequence ID" value="XM_001802345.1"/>
</dbReference>
<dbReference type="VEuPathDB" id="FungiDB:JI435_121670"/>
<dbReference type="OrthoDB" id="5374070at2759"/>
<protein>
    <submittedName>
        <fullName evidence="2">Uncharacterized protein</fullName>
    </submittedName>
</protein>
<reference evidence="3" key="1">
    <citation type="journal article" date="2021" name="BMC Genomics">
        <title>Chromosome-level genome assembly and manually-curated proteome of model necrotroph Parastagonospora nodorum Sn15 reveals a genome-wide trove of candidate effector homologs, and redundancy of virulence-related functions within an accessory chromosome.</title>
        <authorList>
            <person name="Bertazzoni S."/>
            <person name="Jones D.A.B."/>
            <person name="Phan H.T."/>
            <person name="Tan K.-C."/>
            <person name="Hane J.K."/>
        </authorList>
    </citation>
    <scope>NUCLEOTIDE SEQUENCE [LARGE SCALE GENOMIC DNA]</scope>
    <source>
        <strain evidence="3">SN15 / ATCC MYA-4574 / FGSC 10173)</strain>
    </source>
</reference>